<proteinExistence type="predicted"/>
<evidence type="ECO:0000313" key="2">
    <source>
        <dbReference type="EMBL" id="JAD83398.1"/>
    </source>
</evidence>
<reference evidence="2" key="2">
    <citation type="journal article" date="2015" name="Data Brief">
        <title>Shoot transcriptome of the giant reed, Arundo donax.</title>
        <authorList>
            <person name="Barrero R.A."/>
            <person name="Guerrero F.D."/>
            <person name="Moolhuijzen P."/>
            <person name="Goolsby J.A."/>
            <person name="Tidwell J."/>
            <person name="Bellgard S.E."/>
            <person name="Bellgard M.I."/>
        </authorList>
    </citation>
    <scope>NUCLEOTIDE SEQUENCE</scope>
    <source>
        <tissue evidence="2">Shoot tissue taken approximately 20 cm above the soil surface</tissue>
    </source>
</reference>
<keyword evidence="1" id="KW-1133">Transmembrane helix</keyword>
<protein>
    <submittedName>
        <fullName evidence="2">Uncharacterized protein</fullName>
    </submittedName>
</protein>
<feature type="transmembrane region" description="Helical" evidence="1">
    <location>
        <begin position="104"/>
        <end position="125"/>
    </location>
</feature>
<dbReference type="EMBL" id="GBRH01214497">
    <property type="protein sequence ID" value="JAD83398.1"/>
    <property type="molecule type" value="Transcribed_RNA"/>
</dbReference>
<evidence type="ECO:0000256" key="1">
    <source>
        <dbReference type="SAM" id="Phobius"/>
    </source>
</evidence>
<reference evidence="2" key="1">
    <citation type="submission" date="2014-09" db="EMBL/GenBank/DDBJ databases">
        <authorList>
            <person name="Magalhaes I.L.F."/>
            <person name="Oliveira U."/>
            <person name="Santos F.R."/>
            <person name="Vidigal T.H.D.A."/>
            <person name="Brescovit A.D."/>
            <person name="Santos A.J."/>
        </authorList>
    </citation>
    <scope>NUCLEOTIDE SEQUENCE</scope>
    <source>
        <tissue evidence="2">Shoot tissue taken approximately 20 cm above the soil surface</tissue>
    </source>
</reference>
<name>A0A0A9D9N9_ARUDO</name>
<dbReference type="AlphaFoldDB" id="A0A0A9D9N9"/>
<sequence>MSNSLSNSLNGHAAFSALMPQLSFPQFDGSSPKIWIRRSETFFGLYNIPKELWVKLSTMNFIGSTSFWLQSVESQVVGYQWIDLCNAINVRFEKDQYNHLIRQFFTLGKLVLLLIILRGLMIWFISY</sequence>
<accession>A0A0A9D9N9</accession>
<keyword evidence="1" id="KW-0472">Membrane</keyword>
<organism evidence="2">
    <name type="scientific">Arundo donax</name>
    <name type="common">Giant reed</name>
    <name type="synonym">Donax arundinaceus</name>
    <dbReference type="NCBI Taxonomy" id="35708"/>
    <lineage>
        <taxon>Eukaryota</taxon>
        <taxon>Viridiplantae</taxon>
        <taxon>Streptophyta</taxon>
        <taxon>Embryophyta</taxon>
        <taxon>Tracheophyta</taxon>
        <taxon>Spermatophyta</taxon>
        <taxon>Magnoliopsida</taxon>
        <taxon>Liliopsida</taxon>
        <taxon>Poales</taxon>
        <taxon>Poaceae</taxon>
        <taxon>PACMAD clade</taxon>
        <taxon>Arundinoideae</taxon>
        <taxon>Arundineae</taxon>
        <taxon>Arundo</taxon>
    </lineage>
</organism>
<keyword evidence="1" id="KW-0812">Transmembrane</keyword>